<comment type="caution">
    <text evidence="4">The sequence shown here is derived from an EMBL/GenBank/DDBJ whole genome shotgun (WGS) entry which is preliminary data.</text>
</comment>
<organism evidence="4 5">
    <name type="scientific">Haloechinothrix salitolerans</name>
    <dbReference type="NCBI Taxonomy" id="926830"/>
    <lineage>
        <taxon>Bacteria</taxon>
        <taxon>Bacillati</taxon>
        <taxon>Actinomycetota</taxon>
        <taxon>Actinomycetes</taxon>
        <taxon>Pseudonocardiales</taxon>
        <taxon>Pseudonocardiaceae</taxon>
        <taxon>Haloechinothrix</taxon>
    </lineage>
</organism>
<gene>
    <name evidence="4" type="ORF">ACFQGD_25730</name>
</gene>
<evidence type="ECO:0000256" key="2">
    <source>
        <dbReference type="ARBA" id="ARBA00023033"/>
    </source>
</evidence>
<dbReference type="GO" id="GO:0016491">
    <property type="term" value="F:oxidoreductase activity"/>
    <property type="evidence" value="ECO:0007669"/>
    <property type="project" value="UniProtKB-KW"/>
</dbReference>
<evidence type="ECO:0000313" key="5">
    <source>
        <dbReference type="Proteomes" id="UP001596337"/>
    </source>
</evidence>
<keyword evidence="1 4" id="KW-0560">Oxidoreductase</keyword>
<dbReference type="Pfam" id="PF00296">
    <property type="entry name" value="Bac_luciferase"/>
    <property type="match status" value="1"/>
</dbReference>
<dbReference type="PANTHER" id="PTHR30137">
    <property type="entry name" value="LUCIFERASE-LIKE MONOOXYGENASE"/>
    <property type="match status" value="1"/>
</dbReference>
<evidence type="ECO:0000313" key="4">
    <source>
        <dbReference type="EMBL" id="MFC6870539.1"/>
    </source>
</evidence>
<dbReference type="InterPro" id="IPR050766">
    <property type="entry name" value="Bact_Lucif_Oxidored"/>
</dbReference>
<dbReference type="Proteomes" id="UP001596337">
    <property type="component" value="Unassembled WGS sequence"/>
</dbReference>
<evidence type="ECO:0000256" key="1">
    <source>
        <dbReference type="ARBA" id="ARBA00023002"/>
    </source>
</evidence>
<sequence>MEPRYGLVLCSQFLPGEDSAVRFAEQIEQVRYARDAGFHSVWATQHYLANPFQYLHPLAVLSRIVPETGSMRIGTAILLAALANPVDLAEHLATLDIMSGGRLTVGLGLGYRAVEFDAFGVPRGARLRRFRDNIDLLRRLWTEEEVSFHSEALTLDAVHPVLRPVQRPHPPIWLAGHTDAALRRTAASGVPWLAAAAHVDRDYLRRQVSFFRQCGGRQVHVLQEIYVAETEQQAVDGVRTALETKYRAYRKWGQDSVLPASQRFDKDFDELRKGRFILGDPRQCRAQLRALVADTDAGDVLLRAQWPGMPHEQVMASLRLLTTDVLP</sequence>
<dbReference type="EMBL" id="JBHSXX010000001">
    <property type="protein sequence ID" value="MFC6870539.1"/>
    <property type="molecule type" value="Genomic_DNA"/>
</dbReference>
<accession>A0ABW2C8Z0</accession>
<keyword evidence="2" id="KW-0503">Monooxygenase</keyword>
<dbReference type="EC" id="1.-.-.-" evidence="4"/>
<proteinExistence type="predicted"/>
<dbReference type="RefSeq" id="WP_345402413.1">
    <property type="nucleotide sequence ID" value="NZ_BAABLA010000110.1"/>
</dbReference>
<reference evidence="5" key="1">
    <citation type="journal article" date="2019" name="Int. J. Syst. Evol. Microbiol.">
        <title>The Global Catalogue of Microorganisms (GCM) 10K type strain sequencing project: providing services to taxonomists for standard genome sequencing and annotation.</title>
        <authorList>
            <consortium name="The Broad Institute Genomics Platform"/>
            <consortium name="The Broad Institute Genome Sequencing Center for Infectious Disease"/>
            <person name="Wu L."/>
            <person name="Ma J."/>
        </authorList>
    </citation>
    <scope>NUCLEOTIDE SEQUENCE [LARGE SCALE GENOMIC DNA]</scope>
    <source>
        <strain evidence="5">KCTC 32255</strain>
    </source>
</reference>
<dbReference type="SUPFAM" id="SSF51679">
    <property type="entry name" value="Bacterial luciferase-like"/>
    <property type="match status" value="1"/>
</dbReference>
<dbReference type="InterPro" id="IPR036661">
    <property type="entry name" value="Luciferase-like_sf"/>
</dbReference>
<protein>
    <submittedName>
        <fullName evidence="4">LLM class flavin-dependent oxidoreductase</fullName>
        <ecNumber evidence="4">1.-.-.-</ecNumber>
    </submittedName>
</protein>
<dbReference type="Gene3D" id="3.20.20.30">
    <property type="entry name" value="Luciferase-like domain"/>
    <property type="match status" value="1"/>
</dbReference>
<name>A0ABW2C8Z0_9PSEU</name>
<evidence type="ECO:0000259" key="3">
    <source>
        <dbReference type="Pfam" id="PF00296"/>
    </source>
</evidence>
<keyword evidence="5" id="KW-1185">Reference proteome</keyword>
<feature type="domain" description="Luciferase-like" evidence="3">
    <location>
        <begin position="8"/>
        <end position="292"/>
    </location>
</feature>
<dbReference type="PANTHER" id="PTHR30137:SF8">
    <property type="entry name" value="BLR5498 PROTEIN"/>
    <property type="match status" value="1"/>
</dbReference>
<dbReference type="InterPro" id="IPR011251">
    <property type="entry name" value="Luciferase-like_dom"/>
</dbReference>